<sequence>MAGSWIRLGTVLLAAGLVAGCGADRDVRAVEETLVEAYLDPLAAAGITAAVTDTCKYAGGTEEPWHLSVELRLAAPEAQVAEVLESEGMVVRRDREPMIVQQVPGGPRDGWNGVLAATADGSTLSLVFNNATHADRHGTVGWSEVCPTPQS</sequence>
<proteinExistence type="predicted"/>
<reference evidence="1 2" key="1">
    <citation type="submission" date="2021-01" db="EMBL/GenBank/DDBJ databases">
        <title>Whole genome shotgun sequence of Catellatospora coxensis NBRC 107359.</title>
        <authorList>
            <person name="Komaki H."/>
            <person name="Tamura T."/>
        </authorList>
    </citation>
    <scope>NUCLEOTIDE SEQUENCE [LARGE SCALE GENOMIC DNA]</scope>
    <source>
        <strain evidence="1 2">NBRC 107359</strain>
    </source>
</reference>
<keyword evidence="2" id="KW-1185">Reference proteome</keyword>
<dbReference type="RefSeq" id="WP_203692359.1">
    <property type="nucleotide sequence ID" value="NZ_BAAALC010000024.1"/>
</dbReference>
<organism evidence="1 2">
    <name type="scientific">Catellatospora coxensis</name>
    <dbReference type="NCBI Taxonomy" id="310354"/>
    <lineage>
        <taxon>Bacteria</taxon>
        <taxon>Bacillati</taxon>
        <taxon>Actinomycetota</taxon>
        <taxon>Actinomycetes</taxon>
        <taxon>Micromonosporales</taxon>
        <taxon>Micromonosporaceae</taxon>
        <taxon>Catellatospora</taxon>
    </lineage>
</organism>
<dbReference type="EMBL" id="BONI01000018">
    <property type="protein sequence ID" value="GIG05976.1"/>
    <property type="molecule type" value="Genomic_DNA"/>
</dbReference>
<name>A0A8J3KZN1_9ACTN</name>
<protein>
    <recommendedName>
        <fullName evidence="3">Lipoprotein</fullName>
    </recommendedName>
</protein>
<dbReference type="AlphaFoldDB" id="A0A8J3KZN1"/>
<evidence type="ECO:0000313" key="1">
    <source>
        <dbReference type="EMBL" id="GIG05976.1"/>
    </source>
</evidence>
<accession>A0A8J3KZN1</accession>
<gene>
    <name evidence="1" type="ORF">Cco03nite_26760</name>
</gene>
<dbReference type="Proteomes" id="UP000630887">
    <property type="component" value="Unassembled WGS sequence"/>
</dbReference>
<evidence type="ECO:0000313" key="2">
    <source>
        <dbReference type="Proteomes" id="UP000630887"/>
    </source>
</evidence>
<dbReference type="PROSITE" id="PS51257">
    <property type="entry name" value="PROKAR_LIPOPROTEIN"/>
    <property type="match status" value="1"/>
</dbReference>
<evidence type="ECO:0008006" key="3">
    <source>
        <dbReference type="Google" id="ProtNLM"/>
    </source>
</evidence>
<comment type="caution">
    <text evidence="1">The sequence shown here is derived from an EMBL/GenBank/DDBJ whole genome shotgun (WGS) entry which is preliminary data.</text>
</comment>